<keyword evidence="3" id="KW-0539">Nucleus</keyword>
<dbReference type="InterPro" id="IPR000504">
    <property type="entry name" value="RRM_dom"/>
</dbReference>
<dbReference type="EMBL" id="WIXP02000008">
    <property type="protein sequence ID" value="KAF6206851.1"/>
    <property type="molecule type" value="Genomic_DNA"/>
</dbReference>
<evidence type="ECO:0000313" key="7">
    <source>
        <dbReference type="EMBL" id="KAF6206851.1"/>
    </source>
</evidence>
<evidence type="ECO:0000256" key="5">
    <source>
        <dbReference type="SAM" id="MobiDB-lite"/>
    </source>
</evidence>
<evidence type="ECO:0000313" key="8">
    <source>
        <dbReference type="Proteomes" id="UP000466442"/>
    </source>
</evidence>
<evidence type="ECO:0000256" key="3">
    <source>
        <dbReference type="ARBA" id="ARBA00023242"/>
    </source>
</evidence>
<dbReference type="Gene3D" id="3.30.70.330">
    <property type="match status" value="1"/>
</dbReference>
<accession>A0A8S9XEX6</accession>
<feature type="region of interest" description="Disordered" evidence="5">
    <location>
        <begin position="1"/>
        <end position="98"/>
    </location>
</feature>
<name>A0A8S9XEX6_APOLU</name>
<feature type="compositionally biased region" description="Polar residues" evidence="5">
    <location>
        <begin position="70"/>
        <end position="82"/>
    </location>
</feature>
<feature type="compositionally biased region" description="Polar residues" evidence="5">
    <location>
        <begin position="18"/>
        <end position="51"/>
    </location>
</feature>
<dbReference type="GO" id="GO:0000381">
    <property type="term" value="P:regulation of alternative mRNA splicing, via spliceosome"/>
    <property type="evidence" value="ECO:0007669"/>
    <property type="project" value="InterPro"/>
</dbReference>
<gene>
    <name evidence="7" type="ORF">GE061_018087</name>
</gene>
<evidence type="ECO:0000256" key="1">
    <source>
        <dbReference type="ARBA" id="ARBA00004123"/>
    </source>
</evidence>
<dbReference type="PANTHER" id="PTHR15597">
    <property type="entry name" value="ATAXIN 2-BINDING PROTEIN 1-RELATED"/>
    <property type="match status" value="1"/>
</dbReference>
<dbReference type="Pfam" id="PF00076">
    <property type="entry name" value="RRM_1"/>
    <property type="match status" value="1"/>
</dbReference>
<dbReference type="GO" id="GO:0003729">
    <property type="term" value="F:mRNA binding"/>
    <property type="evidence" value="ECO:0007669"/>
    <property type="project" value="TreeGrafter"/>
</dbReference>
<dbReference type="AlphaFoldDB" id="A0A8S9XEX6"/>
<dbReference type="OrthoDB" id="5382468at2759"/>
<dbReference type="Proteomes" id="UP000466442">
    <property type="component" value="Unassembled WGS sequence"/>
</dbReference>
<evidence type="ECO:0000259" key="6">
    <source>
        <dbReference type="PROSITE" id="PS50102"/>
    </source>
</evidence>
<dbReference type="InterPro" id="IPR035979">
    <property type="entry name" value="RBD_domain_sf"/>
</dbReference>
<dbReference type="GO" id="GO:0007399">
    <property type="term" value="P:nervous system development"/>
    <property type="evidence" value="ECO:0007669"/>
    <property type="project" value="InterPro"/>
</dbReference>
<dbReference type="SUPFAM" id="SSF54928">
    <property type="entry name" value="RNA-binding domain, RBD"/>
    <property type="match status" value="1"/>
</dbReference>
<keyword evidence="8" id="KW-1185">Reference proteome</keyword>
<proteinExistence type="predicted"/>
<comment type="caution">
    <text evidence="7">The sequence shown here is derived from an EMBL/GenBank/DDBJ whole genome shotgun (WGS) entry which is preliminary data.</text>
</comment>
<feature type="domain" description="RRM" evidence="6">
    <location>
        <begin position="149"/>
        <end position="225"/>
    </location>
</feature>
<reference evidence="7" key="1">
    <citation type="journal article" date="2021" name="Mol. Ecol. Resour.">
        <title>Apolygus lucorum genome provides insights into omnivorousness and mesophyll feeding.</title>
        <authorList>
            <person name="Liu Y."/>
            <person name="Liu H."/>
            <person name="Wang H."/>
            <person name="Huang T."/>
            <person name="Liu B."/>
            <person name="Yang B."/>
            <person name="Yin L."/>
            <person name="Li B."/>
            <person name="Zhang Y."/>
            <person name="Zhang S."/>
            <person name="Jiang F."/>
            <person name="Zhang X."/>
            <person name="Ren Y."/>
            <person name="Wang B."/>
            <person name="Wang S."/>
            <person name="Lu Y."/>
            <person name="Wu K."/>
            <person name="Fan W."/>
            <person name="Wang G."/>
        </authorList>
    </citation>
    <scope>NUCLEOTIDE SEQUENCE</scope>
    <source>
        <strain evidence="7">12Hb</strain>
    </source>
</reference>
<evidence type="ECO:0000256" key="4">
    <source>
        <dbReference type="PROSITE-ProRule" id="PRU00176"/>
    </source>
</evidence>
<dbReference type="InterPro" id="IPR047131">
    <property type="entry name" value="RBFOX1-like"/>
</dbReference>
<protein>
    <recommendedName>
        <fullName evidence="6">RRM domain-containing protein</fullName>
    </recommendedName>
</protein>
<keyword evidence="2 4" id="KW-0694">RNA-binding</keyword>
<comment type="subcellular location">
    <subcellularLocation>
        <location evidence="1">Nucleus</location>
    </subcellularLocation>
</comment>
<dbReference type="PANTHER" id="PTHR15597:SF22">
    <property type="entry name" value="RNA-BINDING FOX PROTEIN 1, ISOFORM H"/>
    <property type="match status" value="1"/>
</dbReference>
<dbReference type="InterPro" id="IPR012677">
    <property type="entry name" value="Nucleotide-bd_a/b_plait_sf"/>
</dbReference>
<dbReference type="SMART" id="SM00360">
    <property type="entry name" value="RRM"/>
    <property type="match status" value="1"/>
</dbReference>
<dbReference type="GO" id="GO:0005737">
    <property type="term" value="C:cytoplasm"/>
    <property type="evidence" value="ECO:0007669"/>
    <property type="project" value="TreeGrafter"/>
</dbReference>
<sequence>MVFGRQETNHSMAPSPALTKSTLPSNSPVASINTTPSPFERSSSQSPNEETTLPRKNGATAKEITRLKSFPSNRTTGKFHASTNEKFRQSTGATYRRTEPKIANQSVNQFQSYPQGMQSPIICIPPRSTAKRQKKTPADMDRAEPPRCKRLHVSNIPFWFEDHHLVRIFQDYGNVVQAEVIYNERGSKGFGFVTFEDDVQATNIRKIFNGLELHGRVIEVNYASKRQGTKNRAQPQREFVQTVRPNEGNHRNDKGFYYSHERPNSAGAWLPLHRPNRLPRIPPIGKFLWTELATLGLLQLGGGNDGAAAQLIDRPNIVSYSVAW</sequence>
<evidence type="ECO:0000256" key="2">
    <source>
        <dbReference type="ARBA" id="ARBA00022884"/>
    </source>
</evidence>
<dbReference type="PROSITE" id="PS50102">
    <property type="entry name" value="RRM"/>
    <property type="match status" value="1"/>
</dbReference>
<organism evidence="7 8">
    <name type="scientific">Apolygus lucorum</name>
    <name type="common">Small green plant bug</name>
    <name type="synonym">Lygocoris lucorum</name>
    <dbReference type="NCBI Taxonomy" id="248454"/>
    <lineage>
        <taxon>Eukaryota</taxon>
        <taxon>Metazoa</taxon>
        <taxon>Ecdysozoa</taxon>
        <taxon>Arthropoda</taxon>
        <taxon>Hexapoda</taxon>
        <taxon>Insecta</taxon>
        <taxon>Pterygota</taxon>
        <taxon>Neoptera</taxon>
        <taxon>Paraneoptera</taxon>
        <taxon>Hemiptera</taxon>
        <taxon>Heteroptera</taxon>
        <taxon>Panheteroptera</taxon>
        <taxon>Cimicomorpha</taxon>
        <taxon>Miridae</taxon>
        <taxon>Mirini</taxon>
        <taxon>Apolygus</taxon>
    </lineage>
</organism>
<dbReference type="GO" id="GO:0005634">
    <property type="term" value="C:nucleus"/>
    <property type="evidence" value="ECO:0007669"/>
    <property type="project" value="UniProtKB-SubCell"/>
</dbReference>